<keyword evidence="9" id="KW-1185">Reference proteome</keyword>
<evidence type="ECO:0000256" key="6">
    <source>
        <dbReference type="ARBA" id="ARBA00023211"/>
    </source>
</evidence>
<protein>
    <submittedName>
        <fullName evidence="8">CoA pyrophosphatase</fullName>
    </submittedName>
</protein>
<evidence type="ECO:0000256" key="2">
    <source>
        <dbReference type="ARBA" id="ARBA00001946"/>
    </source>
</evidence>
<evidence type="ECO:0000313" key="9">
    <source>
        <dbReference type="Proteomes" id="UP000595254"/>
    </source>
</evidence>
<evidence type="ECO:0000256" key="1">
    <source>
        <dbReference type="ARBA" id="ARBA00001936"/>
    </source>
</evidence>
<dbReference type="PROSITE" id="PS51462">
    <property type="entry name" value="NUDIX"/>
    <property type="match status" value="1"/>
</dbReference>
<proteinExistence type="predicted"/>
<dbReference type="Pfam" id="PF00293">
    <property type="entry name" value="NUDIX"/>
    <property type="match status" value="1"/>
</dbReference>
<dbReference type="Proteomes" id="UP000595254">
    <property type="component" value="Chromosome"/>
</dbReference>
<keyword evidence="6" id="KW-0464">Manganese</keyword>
<keyword evidence="3" id="KW-0479">Metal-binding</keyword>
<sequence length="203" mass="23018">MSENSVLNKLKNHTPIILGSEAFKKYAVLVPLVEINGETHILFEIRSLEMRRQPGDICFPGGRKDPLDLTEQQTAIRETIEELGIKEENITDVTPLNYIVSPGMIVYPYAGVIDPAVPMKLNPAEVGGVFTVPLTYFLDNPPAIYPVNLRAEPEENFPFELVVGGENYHWQTRKVDEYFYSYKGRVIWGMTARILAHLVDIIR</sequence>
<evidence type="ECO:0000256" key="3">
    <source>
        <dbReference type="ARBA" id="ARBA00022723"/>
    </source>
</evidence>
<dbReference type="PANTHER" id="PTHR12992:SF11">
    <property type="entry name" value="MITOCHONDRIAL COENZYME A DIPHOSPHATASE NUDT8"/>
    <property type="match status" value="1"/>
</dbReference>
<dbReference type="InterPro" id="IPR015797">
    <property type="entry name" value="NUDIX_hydrolase-like_dom_sf"/>
</dbReference>
<comment type="cofactor">
    <cofactor evidence="2">
        <name>Mg(2+)</name>
        <dbReference type="ChEBI" id="CHEBI:18420"/>
    </cofactor>
</comment>
<name>A0A974S2U2_PERPY</name>
<comment type="cofactor">
    <cofactor evidence="1">
        <name>Mn(2+)</name>
        <dbReference type="ChEBI" id="CHEBI:29035"/>
    </cofactor>
</comment>
<feature type="domain" description="Nudix hydrolase" evidence="7">
    <location>
        <begin position="23"/>
        <end position="155"/>
    </location>
</feature>
<dbReference type="AlphaFoldDB" id="A0A974S2U2"/>
<evidence type="ECO:0000256" key="5">
    <source>
        <dbReference type="ARBA" id="ARBA00022842"/>
    </source>
</evidence>
<evidence type="ECO:0000256" key="4">
    <source>
        <dbReference type="ARBA" id="ARBA00022801"/>
    </source>
</evidence>
<keyword evidence="5" id="KW-0460">Magnesium</keyword>
<keyword evidence="4" id="KW-0378">Hydrolase</keyword>
<accession>A0A974S2U2</accession>
<reference evidence="8 9" key="1">
    <citation type="submission" date="2021-01" db="EMBL/GenBank/DDBJ databases">
        <title>FDA dAtabase for Regulatory Grade micrObial Sequences (FDA-ARGOS): Supporting development and validation of Infectious Disease Dx tests.</title>
        <authorList>
            <person name="Nelson B."/>
            <person name="Plummer A."/>
            <person name="Tallon L."/>
            <person name="Sadzewicz L."/>
            <person name="Zhao X."/>
            <person name="Boylan J."/>
            <person name="Ott S."/>
            <person name="Bowen H."/>
            <person name="Vavikolanu K."/>
            <person name="Mehta A."/>
            <person name="Aluvathingal J."/>
            <person name="Nadendla S."/>
            <person name="Myers T."/>
            <person name="Yan Y."/>
            <person name="Sichtig H."/>
        </authorList>
    </citation>
    <scope>NUCLEOTIDE SEQUENCE [LARGE SCALE GENOMIC DNA]</scope>
    <source>
        <strain evidence="8 9">FDAARGOS_1161</strain>
    </source>
</reference>
<dbReference type="InterPro" id="IPR000086">
    <property type="entry name" value="NUDIX_hydrolase_dom"/>
</dbReference>
<dbReference type="KEGG" id="ppsr:I6J18_08425"/>
<dbReference type="PANTHER" id="PTHR12992">
    <property type="entry name" value="NUDIX HYDROLASE"/>
    <property type="match status" value="1"/>
</dbReference>
<dbReference type="Gene3D" id="3.90.79.10">
    <property type="entry name" value="Nucleoside Triphosphate Pyrophosphohydrolase"/>
    <property type="match status" value="1"/>
</dbReference>
<dbReference type="RefSeq" id="WP_040373610.1">
    <property type="nucleotide sequence ID" value="NZ_CP068053.1"/>
</dbReference>
<dbReference type="GO" id="GO:0010945">
    <property type="term" value="F:coenzyme A diphosphatase activity"/>
    <property type="evidence" value="ECO:0007669"/>
    <property type="project" value="InterPro"/>
</dbReference>
<evidence type="ECO:0000259" key="7">
    <source>
        <dbReference type="PROSITE" id="PS51462"/>
    </source>
</evidence>
<organism evidence="8 9">
    <name type="scientific">Peribacillus psychrosaccharolyticus</name>
    <name type="common">Bacillus psychrosaccharolyticus</name>
    <dbReference type="NCBI Taxonomy" id="1407"/>
    <lineage>
        <taxon>Bacteria</taxon>
        <taxon>Bacillati</taxon>
        <taxon>Bacillota</taxon>
        <taxon>Bacilli</taxon>
        <taxon>Bacillales</taxon>
        <taxon>Bacillaceae</taxon>
        <taxon>Peribacillus</taxon>
    </lineage>
</organism>
<dbReference type="EMBL" id="CP068053">
    <property type="protein sequence ID" value="QQT01855.1"/>
    <property type="molecule type" value="Genomic_DNA"/>
</dbReference>
<evidence type="ECO:0000313" key="8">
    <source>
        <dbReference type="EMBL" id="QQT01855.1"/>
    </source>
</evidence>
<dbReference type="GO" id="GO:0046872">
    <property type="term" value="F:metal ion binding"/>
    <property type="evidence" value="ECO:0007669"/>
    <property type="project" value="UniProtKB-KW"/>
</dbReference>
<dbReference type="CDD" id="cd03426">
    <property type="entry name" value="NUDIX_CoAse_Nudt7"/>
    <property type="match status" value="1"/>
</dbReference>
<dbReference type="SUPFAM" id="SSF55811">
    <property type="entry name" value="Nudix"/>
    <property type="match status" value="1"/>
</dbReference>
<gene>
    <name evidence="8" type="ORF">I6J18_08425</name>
</gene>
<dbReference type="InterPro" id="IPR045121">
    <property type="entry name" value="CoAse"/>
</dbReference>